<evidence type="ECO:0000256" key="6">
    <source>
        <dbReference type="ARBA" id="ARBA00023239"/>
    </source>
</evidence>
<reference evidence="11" key="1">
    <citation type="submission" date="2016-11" db="EMBL/GenBank/DDBJ databases">
        <authorList>
            <person name="Varghese N."/>
            <person name="Submissions S."/>
        </authorList>
    </citation>
    <scope>NUCLEOTIDE SEQUENCE [LARGE SCALE GENOMIC DNA]</scope>
    <source>
        <strain evidence="11">DSM 16785</strain>
    </source>
</reference>
<dbReference type="PANTHER" id="PTHR12589:SF7">
    <property type="entry name" value="6-PYRUVOYL TETRAHYDROBIOPTERIN SYNTHASE"/>
    <property type="match status" value="1"/>
</dbReference>
<keyword evidence="4 8" id="KW-0479">Metal-binding</keyword>
<dbReference type="STRING" id="1122195.SAMN02745164_00936"/>
<feature type="active site" description="Charge relay system" evidence="9">
    <location>
        <position position="66"/>
    </location>
</feature>
<dbReference type="AlphaFoldDB" id="A0A1M4VHZ0"/>
<dbReference type="SUPFAM" id="SSF55620">
    <property type="entry name" value="Tetrahydrobiopterin biosynthesis enzymes-like"/>
    <property type="match status" value="1"/>
</dbReference>
<accession>A0A1M4VHZ0</accession>
<keyword evidence="8" id="KW-0671">Queuosine biosynthesis</keyword>
<dbReference type="InterPro" id="IPR007115">
    <property type="entry name" value="6-PTP_synth/QueD"/>
</dbReference>
<comment type="pathway">
    <text evidence="1 8">Purine metabolism; 7-cyano-7-deazaguanine biosynthesis.</text>
</comment>
<organism evidence="11 12">
    <name type="scientific">Marinitoga hydrogenitolerans (strain DSM 16785 / JCM 12826 / AT1271)</name>
    <dbReference type="NCBI Taxonomy" id="1122195"/>
    <lineage>
        <taxon>Bacteria</taxon>
        <taxon>Thermotogati</taxon>
        <taxon>Thermotogota</taxon>
        <taxon>Thermotogae</taxon>
        <taxon>Petrotogales</taxon>
        <taxon>Petrotogaceae</taxon>
        <taxon>Marinitoga</taxon>
    </lineage>
</organism>
<dbReference type="EMBL" id="FQUI01000011">
    <property type="protein sequence ID" value="SHE68465.1"/>
    <property type="molecule type" value="Genomic_DNA"/>
</dbReference>
<gene>
    <name evidence="11" type="ORF">SAMN02745164_00936</name>
</gene>
<feature type="binding site" evidence="10">
    <location>
        <position position="26"/>
    </location>
    <ligand>
        <name>Zn(2+)</name>
        <dbReference type="ChEBI" id="CHEBI:29105"/>
    </ligand>
</feature>
<evidence type="ECO:0000256" key="9">
    <source>
        <dbReference type="PIRSR" id="PIRSR006113-1"/>
    </source>
</evidence>
<evidence type="ECO:0000256" key="8">
    <source>
        <dbReference type="PIRNR" id="PIRNR006113"/>
    </source>
</evidence>
<evidence type="ECO:0000313" key="12">
    <source>
        <dbReference type="Proteomes" id="UP000184334"/>
    </source>
</evidence>
<keyword evidence="12" id="KW-1185">Reference proteome</keyword>
<dbReference type="NCBIfam" id="TIGR03367">
    <property type="entry name" value="queuosine_QueD"/>
    <property type="match status" value="1"/>
</dbReference>
<dbReference type="GO" id="GO:0046872">
    <property type="term" value="F:metal ion binding"/>
    <property type="evidence" value="ECO:0007669"/>
    <property type="project" value="UniProtKB-KW"/>
</dbReference>
<comment type="cofactor">
    <cofactor evidence="8 10">
        <name>Zn(2+)</name>
        <dbReference type="ChEBI" id="CHEBI:29105"/>
    </cofactor>
    <text evidence="8 10">Binds 1 zinc ion per subunit.</text>
</comment>
<dbReference type="GO" id="GO:0070497">
    <property type="term" value="F:6-carboxytetrahydropterin synthase activity"/>
    <property type="evidence" value="ECO:0007669"/>
    <property type="project" value="UniProtKB-EC"/>
</dbReference>
<sequence>MLVKRVFNFAAAHNLIKYHGKCESLHGHNYRLEVTVKGTTNDEGMVIDFLELKKIVKEEVLNILDHSYLNDIIEQPTAENISMWIWNKLEKKLKRKNCNLYEIALYETENNIVYYRGE</sequence>
<evidence type="ECO:0000256" key="1">
    <source>
        <dbReference type="ARBA" id="ARBA00005061"/>
    </source>
</evidence>
<dbReference type="RefSeq" id="WP_072863936.1">
    <property type="nucleotide sequence ID" value="NZ_FQUI01000011.1"/>
</dbReference>
<evidence type="ECO:0000256" key="4">
    <source>
        <dbReference type="ARBA" id="ARBA00022723"/>
    </source>
</evidence>
<dbReference type="Proteomes" id="UP000184334">
    <property type="component" value="Unassembled WGS sequence"/>
</dbReference>
<evidence type="ECO:0000256" key="2">
    <source>
        <dbReference type="ARBA" id="ARBA00008900"/>
    </source>
</evidence>
<dbReference type="UniPathway" id="UPA00391"/>
<feature type="active site" description="Charge relay system" evidence="9">
    <location>
        <position position="107"/>
    </location>
</feature>
<dbReference type="EC" id="4.-.-.-" evidence="8"/>
<dbReference type="Gene3D" id="3.30.479.10">
    <property type="entry name" value="6-pyruvoyl tetrahydropterin synthase/QueD"/>
    <property type="match status" value="1"/>
</dbReference>
<dbReference type="GO" id="GO:0008616">
    <property type="term" value="P:tRNA queuosine(34) biosynthetic process"/>
    <property type="evidence" value="ECO:0007669"/>
    <property type="project" value="UniProtKB-KW"/>
</dbReference>
<feature type="binding site" evidence="10">
    <location>
        <position position="28"/>
    </location>
    <ligand>
        <name>Zn(2+)</name>
        <dbReference type="ChEBI" id="CHEBI:29105"/>
    </ligand>
</feature>
<comment type="catalytic activity">
    <reaction evidence="7 8">
        <text>7,8-dihydroneopterin 3'-triphosphate + H2O = 6-carboxy-5,6,7,8-tetrahydropterin + triphosphate + acetaldehyde + 2 H(+)</text>
        <dbReference type="Rhea" id="RHEA:27966"/>
        <dbReference type="ChEBI" id="CHEBI:15343"/>
        <dbReference type="ChEBI" id="CHEBI:15377"/>
        <dbReference type="ChEBI" id="CHEBI:15378"/>
        <dbReference type="ChEBI" id="CHEBI:18036"/>
        <dbReference type="ChEBI" id="CHEBI:58462"/>
        <dbReference type="ChEBI" id="CHEBI:61032"/>
        <dbReference type="EC" id="4.1.2.50"/>
    </reaction>
</comment>
<protein>
    <recommendedName>
        <fullName evidence="3 8">6-carboxy-5,6,7,8-tetrahydropterin synthase</fullName>
        <ecNumber evidence="8">4.-.-.-</ecNumber>
    </recommendedName>
</protein>
<dbReference type="OrthoDB" id="9804698at2"/>
<evidence type="ECO:0000256" key="7">
    <source>
        <dbReference type="ARBA" id="ARBA00048807"/>
    </source>
</evidence>
<keyword evidence="6 8" id="KW-0456">Lyase</keyword>
<keyword evidence="5 8" id="KW-0862">Zinc</keyword>
<comment type="similarity">
    <text evidence="2 8">Belongs to the PTPS family. QueD subfamily.</text>
</comment>
<evidence type="ECO:0000256" key="5">
    <source>
        <dbReference type="ARBA" id="ARBA00022833"/>
    </source>
</evidence>
<evidence type="ECO:0000313" key="11">
    <source>
        <dbReference type="EMBL" id="SHE68465.1"/>
    </source>
</evidence>
<feature type="active site" description="Proton acceptor" evidence="9">
    <location>
        <position position="22"/>
    </location>
</feature>
<dbReference type="PIRSF" id="PIRSF006113">
    <property type="entry name" value="PTP_synth"/>
    <property type="match status" value="1"/>
</dbReference>
<proteinExistence type="inferred from homology"/>
<dbReference type="PANTHER" id="PTHR12589">
    <property type="entry name" value="PYRUVOYL TETRAHYDROBIOPTERIN SYNTHASE"/>
    <property type="match status" value="1"/>
</dbReference>
<comment type="caution">
    <text evidence="11">The sequence shown here is derived from an EMBL/GenBank/DDBJ whole genome shotgun (WGS) entry which is preliminary data.</text>
</comment>
<evidence type="ECO:0000256" key="3">
    <source>
        <dbReference type="ARBA" id="ARBA00018141"/>
    </source>
</evidence>
<dbReference type="InterPro" id="IPR038418">
    <property type="entry name" value="6-PTP_synth/QueD_sf"/>
</dbReference>
<dbReference type="Pfam" id="PF01242">
    <property type="entry name" value="PTPS"/>
    <property type="match status" value="1"/>
</dbReference>
<evidence type="ECO:0000256" key="10">
    <source>
        <dbReference type="PIRSR" id="PIRSR006113-2"/>
    </source>
</evidence>
<feature type="binding site" evidence="10">
    <location>
        <position position="13"/>
    </location>
    <ligand>
        <name>Zn(2+)</name>
        <dbReference type="ChEBI" id="CHEBI:29105"/>
    </ligand>
</feature>
<name>A0A1M4VHZ0_MARH1</name>